<evidence type="ECO:0000313" key="2">
    <source>
        <dbReference type="Proteomes" id="UP000466396"/>
    </source>
</evidence>
<protein>
    <submittedName>
        <fullName evidence="1">Uncharacterized protein</fullName>
    </submittedName>
</protein>
<dbReference type="EMBL" id="AP022581">
    <property type="protein sequence ID" value="BBX95621.1"/>
    <property type="molecule type" value="Genomic_DNA"/>
</dbReference>
<dbReference type="STRING" id="169765.AWC15_06715"/>
<name>A0A1X1XUB0_9MYCO</name>
<evidence type="ECO:0000313" key="1">
    <source>
        <dbReference type="EMBL" id="BBX95621.1"/>
    </source>
</evidence>
<reference evidence="1 2" key="1">
    <citation type="journal article" date="2019" name="Emerg. Microbes Infect.">
        <title>Comprehensive subspecies identification of 175 nontuberculous mycobacteria species based on 7547 genomic profiles.</title>
        <authorList>
            <person name="Matsumoto Y."/>
            <person name="Kinjo T."/>
            <person name="Motooka D."/>
            <person name="Nabeya D."/>
            <person name="Jung N."/>
            <person name="Uechi K."/>
            <person name="Horii T."/>
            <person name="Iida T."/>
            <person name="Fujita J."/>
            <person name="Nakamura S."/>
        </authorList>
    </citation>
    <scope>NUCLEOTIDE SEQUENCE [LARGE SCALE GENOMIC DNA]</scope>
    <source>
        <strain evidence="1 2">JCM 15657</strain>
    </source>
</reference>
<dbReference type="Gene3D" id="3.40.50.720">
    <property type="entry name" value="NAD(P)-binding Rossmann-like Domain"/>
    <property type="match status" value="1"/>
</dbReference>
<accession>A0A1X1XUB0</accession>
<dbReference type="SUPFAM" id="SSF69572">
    <property type="entry name" value="Activating enzymes of the ubiquitin-like proteins"/>
    <property type="match status" value="1"/>
</dbReference>
<dbReference type="InterPro" id="IPR000594">
    <property type="entry name" value="ThiF_NAD_FAD-bd"/>
</dbReference>
<sequence>MRHSVAMTDTVADQARHHLLRPDGQEDVCLATYTVSTGKHRITYLVNSLVLPEDGDRKVHGNASFTGRYLLRGAAKAAAEGQGLAMLHSHPAGEGWQSLSNADHDTEHGYAHIAHECTGGALLGMTLAGADNTWSARIWGRGETSPQWAETVRVVGPKLKMSWNNDLRRPPRRTAAQVRTISAWGPARQDAIARLRVLVVGVGSVGLDVAQRLAATGITDIGVMDYDVIKELNRDRMIGVTRSDARWRRHKVDVALRQMRIAATTDRPRFKRYRMSICTPEGLVHALDYDVIVSCVDRSWLSAVTQFPRFEGLSVTEFPTLAVR</sequence>
<dbReference type="KEGG" id="mlj:MLAC_09150"/>
<dbReference type="AlphaFoldDB" id="A0A1X1XUB0"/>
<dbReference type="OrthoDB" id="9204719at2"/>
<dbReference type="Proteomes" id="UP000466396">
    <property type="component" value="Chromosome"/>
</dbReference>
<dbReference type="InterPro" id="IPR035985">
    <property type="entry name" value="Ubiquitin-activating_enz"/>
</dbReference>
<gene>
    <name evidence="1" type="ORF">MLAC_09150</name>
</gene>
<proteinExistence type="predicted"/>
<keyword evidence="2" id="KW-1185">Reference proteome</keyword>
<dbReference type="GO" id="GO:0008641">
    <property type="term" value="F:ubiquitin-like modifier activating enzyme activity"/>
    <property type="evidence" value="ECO:0007669"/>
    <property type="project" value="InterPro"/>
</dbReference>
<dbReference type="Pfam" id="PF00899">
    <property type="entry name" value="ThiF"/>
    <property type="match status" value="1"/>
</dbReference>
<organism evidence="1 2">
    <name type="scientific">Mycobacterium lacus</name>
    <dbReference type="NCBI Taxonomy" id="169765"/>
    <lineage>
        <taxon>Bacteria</taxon>
        <taxon>Bacillati</taxon>
        <taxon>Actinomycetota</taxon>
        <taxon>Actinomycetes</taxon>
        <taxon>Mycobacteriales</taxon>
        <taxon>Mycobacteriaceae</taxon>
        <taxon>Mycobacterium</taxon>
    </lineage>
</organism>